<proteinExistence type="predicted"/>
<accession>G5S7I2</accession>
<dbReference type="EMBL" id="AFCX01000256">
    <property type="protein sequence ID" value="EHD05949.1"/>
    <property type="molecule type" value="Genomic_DNA"/>
</dbReference>
<evidence type="ECO:0000313" key="2">
    <source>
        <dbReference type="Proteomes" id="UP000003536"/>
    </source>
</evidence>
<gene>
    <name evidence="1" type="ORF">LTSEWAN_0782</name>
</gene>
<dbReference type="Proteomes" id="UP000003536">
    <property type="component" value="Unassembled WGS sequence"/>
</dbReference>
<sequence>MLLRRRSPGCSTDTGKPSCPGLCLETAAGVLVRSVREKGS</sequence>
<evidence type="ECO:0000313" key="1">
    <source>
        <dbReference type="EMBL" id="EHD05949.1"/>
    </source>
</evidence>
<reference evidence="1 2" key="1">
    <citation type="journal article" date="2011" name="BMC Genomics">
        <title>Genome sequencing reveals diversification of virulence factor content and possible host adaptation in distinct subpopulations of Salmonella enterica.</title>
        <authorList>
            <person name="den Bakker H.C."/>
            <person name="Moreno Switt A.I."/>
            <person name="Govoni G."/>
            <person name="Cummings C.A."/>
            <person name="Ranieri M.L."/>
            <person name="Degoricija L."/>
            <person name="Hoelzer K."/>
            <person name="Rodriguez-Rivera L.D."/>
            <person name="Brown S."/>
            <person name="Bolchacova E."/>
            <person name="Furtado M.R."/>
            <person name="Wiedmann M."/>
        </authorList>
    </citation>
    <scope>NUCLEOTIDE SEQUENCE [LARGE SCALE GENOMIC DNA]</scope>
    <source>
        <strain evidence="1 2">A4-580</strain>
    </source>
</reference>
<comment type="caution">
    <text evidence="1">The sequence shown here is derived from an EMBL/GenBank/DDBJ whole genome shotgun (WGS) entry which is preliminary data.</text>
</comment>
<name>G5S7I2_SALET</name>
<dbReference type="PATRIC" id="fig|913086.3.peg.621"/>
<organism evidence="1 2">
    <name type="scientific">Salmonella enterica subsp. enterica serovar Wandsworth str. A4-580</name>
    <dbReference type="NCBI Taxonomy" id="913086"/>
    <lineage>
        <taxon>Bacteria</taxon>
        <taxon>Pseudomonadati</taxon>
        <taxon>Pseudomonadota</taxon>
        <taxon>Gammaproteobacteria</taxon>
        <taxon>Enterobacterales</taxon>
        <taxon>Enterobacteriaceae</taxon>
        <taxon>Salmonella</taxon>
    </lineage>
</organism>
<protein>
    <submittedName>
        <fullName evidence="1">Uncharacterized protein</fullName>
    </submittedName>
</protein>
<dbReference type="AlphaFoldDB" id="G5S7I2"/>